<dbReference type="AlphaFoldDB" id="A0A3S4MR57"/>
<reference evidence="1 2" key="1">
    <citation type="submission" date="2018-12" db="EMBL/GenBank/DDBJ databases">
        <authorList>
            <consortium name="Pathogen Informatics"/>
        </authorList>
    </citation>
    <scope>NUCLEOTIDE SEQUENCE [LARGE SCALE GENOMIC DNA]</scope>
    <source>
        <strain evidence="1 2">NCTC11432</strain>
    </source>
</reference>
<gene>
    <name evidence="1" type="ORF">NCTC11432_03186</name>
</gene>
<dbReference type="STRING" id="525257.HMPREF0204_10141"/>
<accession>A0A3S4MR57</accession>
<dbReference type="InterPro" id="IPR032075">
    <property type="entry name" value="PI-PLC-C1"/>
</dbReference>
<dbReference type="KEGG" id="cgle:NCTC11432_03186"/>
<dbReference type="EMBL" id="LR134289">
    <property type="protein sequence ID" value="VEE09412.1"/>
    <property type="molecule type" value="Genomic_DNA"/>
</dbReference>
<dbReference type="Proteomes" id="UP000279227">
    <property type="component" value="Chromosome"/>
</dbReference>
<proteinExistence type="predicted"/>
<organism evidence="1 2">
    <name type="scientific">Chryseobacterium gleum</name>
    <name type="common">Flavobacterium gleum</name>
    <dbReference type="NCBI Taxonomy" id="250"/>
    <lineage>
        <taxon>Bacteria</taxon>
        <taxon>Pseudomonadati</taxon>
        <taxon>Bacteroidota</taxon>
        <taxon>Flavobacteriia</taxon>
        <taxon>Flavobacteriales</taxon>
        <taxon>Weeksellaceae</taxon>
        <taxon>Chryseobacterium group</taxon>
        <taxon>Chryseobacterium</taxon>
    </lineage>
</organism>
<sequence>MLDNNGENRDLYIKGHPSLKGRMIFTNSAPGTPESAVLFMNEPKKDDAMIKDLVKKGYIIRTRADADTMEARSEDYSRFEKAKASGAQIITTDYYYPSKLFKSGYRVSFDHNTYERINPITGK</sequence>
<evidence type="ECO:0000313" key="1">
    <source>
        <dbReference type="EMBL" id="VEE09412.1"/>
    </source>
</evidence>
<protein>
    <submittedName>
        <fullName evidence="1">Uncharacterized protein</fullName>
    </submittedName>
</protein>
<evidence type="ECO:0000313" key="2">
    <source>
        <dbReference type="Proteomes" id="UP000279227"/>
    </source>
</evidence>
<name>A0A3S4MR57_CHRGE</name>
<dbReference type="Pfam" id="PF16670">
    <property type="entry name" value="PI-PLC-C1"/>
    <property type="match status" value="1"/>
</dbReference>